<name>A0A3B1D5B4_9ZZZZ</name>
<dbReference type="AlphaFoldDB" id="A0A3B1D5B4"/>
<keyword evidence="1" id="KW-0812">Transmembrane</keyword>
<gene>
    <name evidence="2" type="ORF">MNBD_UNCLBAC01-1342</name>
</gene>
<keyword evidence="1" id="KW-1133">Transmembrane helix</keyword>
<dbReference type="EMBL" id="UOGJ01000150">
    <property type="protein sequence ID" value="VAX38076.1"/>
    <property type="molecule type" value="Genomic_DNA"/>
</dbReference>
<sequence>MVEKNSYKMFTTGLVGFFVLILGITLTLMWWEDVVDLFRGFIGLLLAGGGLLILYSLNKK</sequence>
<evidence type="ECO:0000313" key="2">
    <source>
        <dbReference type="EMBL" id="VAX38076.1"/>
    </source>
</evidence>
<accession>A0A3B1D5B4</accession>
<feature type="transmembrane region" description="Helical" evidence="1">
    <location>
        <begin position="12"/>
        <end position="31"/>
    </location>
</feature>
<reference evidence="2" key="1">
    <citation type="submission" date="2018-06" db="EMBL/GenBank/DDBJ databases">
        <authorList>
            <person name="Zhirakovskaya E."/>
        </authorList>
    </citation>
    <scope>NUCLEOTIDE SEQUENCE</scope>
</reference>
<organism evidence="2">
    <name type="scientific">hydrothermal vent metagenome</name>
    <dbReference type="NCBI Taxonomy" id="652676"/>
    <lineage>
        <taxon>unclassified sequences</taxon>
        <taxon>metagenomes</taxon>
        <taxon>ecological metagenomes</taxon>
    </lineage>
</organism>
<keyword evidence="1" id="KW-0472">Membrane</keyword>
<protein>
    <submittedName>
        <fullName evidence="2">Uncharacterized protein</fullName>
    </submittedName>
</protein>
<proteinExistence type="predicted"/>
<feature type="transmembrane region" description="Helical" evidence="1">
    <location>
        <begin position="37"/>
        <end position="57"/>
    </location>
</feature>
<evidence type="ECO:0000256" key="1">
    <source>
        <dbReference type="SAM" id="Phobius"/>
    </source>
</evidence>